<dbReference type="SUPFAM" id="SSF51905">
    <property type="entry name" value="FAD/NAD(P)-binding domain"/>
    <property type="match status" value="1"/>
</dbReference>
<dbReference type="PIRSF" id="PIRSF000137">
    <property type="entry name" value="Alcohol_oxidase"/>
    <property type="match status" value="1"/>
</dbReference>
<reference evidence="9" key="1">
    <citation type="submission" date="2022-08" db="UniProtKB">
        <authorList>
            <consortium name="EnsemblMetazoa"/>
        </authorList>
    </citation>
    <scope>IDENTIFICATION</scope>
    <source>
        <strain evidence="9">05x7-T-G4-1.051#20</strain>
    </source>
</reference>
<dbReference type="Gene3D" id="3.30.560.10">
    <property type="entry name" value="Glucose Oxidase, domain 3"/>
    <property type="match status" value="1"/>
</dbReference>
<keyword evidence="10" id="KW-1185">Reference proteome</keyword>
<feature type="binding site" evidence="5">
    <location>
        <position position="167"/>
    </location>
    <ligand>
        <name>FAD</name>
        <dbReference type="ChEBI" id="CHEBI:57692"/>
    </ligand>
</feature>
<comment type="similarity">
    <text evidence="2 6">Belongs to the GMC oxidoreductase family.</text>
</comment>
<feature type="domain" description="Glucose-methanol-choline oxidoreductase N-terminal" evidence="7">
    <location>
        <begin position="165"/>
        <end position="188"/>
    </location>
</feature>
<accession>A0A8W8J3N9</accession>
<evidence type="ECO:0000256" key="2">
    <source>
        <dbReference type="ARBA" id="ARBA00010790"/>
    </source>
</evidence>
<evidence type="ECO:0000256" key="6">
    <source>
        <dbReference type="RuleBase" id="RU003968"/>
    </source>
</evidence>
<proteinExistence type="inferred from homology"/>
<comment type="cofactor">
    <cofactor evidence="1 5">
        <name>FAD</name>
        <dbReference type="ChEBI" id="CHEBI:57692"/>
    </cofactor>
</comment>
<organism evidence="9 10">
    <name type="scientific">Magallana gigas</name>
    <name type="common">Pacific oyster</name>
    <name type="synonym">Crassostrea gigas</name>
    <dbReference type="NCBI Taxonomy" id="29159"/>
    <lineage>
        <taxon>Eukaryota</taxon>
        <taxon>Metazoa</taxon>
        <taxon>Spiralia</taxon>
        <taxon>Lophotrochozoa</taxon>
        <taxon>Mollusca</taxon>
        <taxon>Bivalvia</taxon>
        <taxon>Autobranchia</taxon>
        <taxon>Pteriomorphia</taxon>
        <taxon>Ostreida</taxon>
        <taxon>Ostreoidea</taxon>
        <taxon>Ostreidae</taxon>
        <taxon>Magallana</taxon>
    </lineage>
</organism>
<dbReference type="InterPro" id="IPR036188">
    <property type="entry name" value="FAD/NAD-bd_sf"/>
</dbReference>
<dbReference type="GO" id="GO:0050660">
    <property type="term" value="F:flavin adenine dinucleotide binding"/>
    <property type="evidence" value="ECO:0007669"/>
    <property type="project" value="InterPro"/>
</dbReference>
<feature type="binding site" evidence="5">
    <location>
        <position position="304"/>
    </location>
    <ligand>
        <name>FAD</name>
        <dbReference type="ChEBI" id="CHEBI:57692"/>
    </ligand>
</feature>
<dbReference type="PANTHER" id="PTHR11552:SF147">
    <property type="entry name" value="CHOLINE DEHYDROGENASE, MITOCHONDRIAL"/>
    <property type="match status" value="1"/>
</dbReference>
<feature type="domain" description="Glucose-methanol-choline oxidoreductase N-terminal" evidence="8">
    <location>
        <begin position="339"/>
        <end position="353"/>
    </location>
</feature>
<dbReference type="SUPFAM" id="SSF54373">
    <property type="entry name" value="FAD-linked reductases, C-terminal domain"/>
    <property type="match status" value="1"/>
</dbReference>
<dbReference type="Pfam" id="PF05199">
    <property type="entry name" value="GMC_oxred_C"/>
    <property type="match status" value="1"/>
</dbReference>
<dbReference type="InterPro" id="IPR007867">
    <property type="entry name" value="GMC_OxRtase_C"/>
</dbReference>
<dbReference type="PANTHER" id="PTHR11552">
    <property type="entry name" value="GLUCOSE-METHANOL-CHOLINE GMC OXIDOREDUCTASE"/>
    <property type="match status" value="1"/>
</dbReference>
<dbReference type="GO" id="GO:0016614">
    <property type="term" value="F:oxidoreductase activity, acting on CH-OH group of donors"/>
    <property type="evidence" value="ECO:0007669"/>
    <property type="project" value="InterPro"/>
</dbReference>
<evidence type="ECO:0000313" key="10">
    <source>
        <dbReference type="Proteomes" id="UP000005408"/>
    </source>
</evidence>
<dbReference type="Pfam" id="PF00732">
    <property type="entry name" value="GMC_oxred_N"/>
    <property type="match status" value="1"/>
</dbReference>
<dbReference type="InterPro" id="IPR000172">
    <property type="entry name" value="GMC_OxRdtase_N"/>
</dbReference>
<evidence type="ECO:0000256" key="3">
    <source>
        <dbReference type="ARBA" id="ARBA00022630"/>
    </source>
</evidence>
<evidence type="ECO:0000256" key="4">
    <source>
        <dbReference type="ARBA" id="ARBA00022827"/>
    </source>
</evidence>
<protein>
    <recommendedName>
        <fullName evidence="7 8">Glucose-methanol-choline oxidoreductase N-terminal domain-containing protein</fullName>
    </recommendedName>
</protein>
<keyword evidence="3 6" id="KW-0285">Flavoprotein</keyword>
<evidence type="ECO:0000313" key="9">
    <source>
        <dbReference type="EnsemblMetazoa" id="G16914.12:cds"/>
    </source>
</evidence>
<dbReference type="InterPro" id="IPR012132">
    <property type="entry name" value="GMC_OxRdtase"/>
</dbReference>
<evidence type="ECO:0000259" key="8">
    <source>
        <dbReference type="PROSITE" id="PS00624"/>
    </source>
</evidence>
<sequence length="654" mass="73411">MDIITEAQSTPRLRQTTRNRRIEAEDNSTSYLDTDLFLGPRTRGRTMMAQTQSLIVGVIGILFYFYNNKSKQFVEEYVVLNGTYDYIIVGAGSAGCVLANRLTEDLTSTVLIVEAGGSEEENEVMHIPALPGLLQNTKQDWAFRTVPQKKSCQGLKDQRSAWPRGKVLGGSSSINFMHYIRGSRHDFDGWAKEGCEGWSYKDVLPYFIKSEDNQISRLKDSAYHGTGGPLVVSDGVSSPINDKVYRRGMEELGYKTVDCNGESQTGFCFGQETVRNGERWSTAKAFLRPAMNRPNLHVSTNSYVTKILIEKGKAVGIWLVKDNVKYTVKARKEVILSAGAVNSPQILMLSGIGPKEHLSSLKIPVKVDLPVGNNLEDHLMLFMIFRDNTSSGFNPSDWADLQYKLFRSGPFGKVHLEASAFFGEGRKVPPYFQVLFYTIQARTEYARAFQGMYNYNPQIIEGMANFYKSILEKDEGMFMACNGLLHPKSRGTIRLQSADPFDPPLIDPNYLDHPDDVKDFLKGLKEMLRLANTTAFRSVGASPSDPYKEYYPPCNSLPYPSDEYLTCRLRHYVYTIYHSTSTCRMGKDDDDTAVVDLQLRVKGISNLRVVDASVMRHVTSGNTNAPTIMIAEKAADLIRGIDSVKDIRKKTELL</sequence>
<dbReference type="EnsemblMetazoa" id="G16914.12">
    <property type="protein sequence ID" value="G16914.12:cds"/>
    <property type="gene ID" value="G16914"/>
</dbReference>
<name>A0A8W8J3N9_MAGGI</name>
<keyword evidence="4 5" id="KW-0274">FAD</keyword>
<evidence type="ECO:0000259" key="7">
    <source>
        <dbReference type="PROSITE" id="PS00623"/>
    </source>
</evidence>
<dbReference type="PROSITE" id="PS00623">
    <property type="entry name" value="GMC_OXRED_1"/>
    <property type="match status" value="1"/>
</dbReference>
<dbReference type="Gene3D" id="3.50.50.60">
    <property type="entry name" value="FAD/NAD(P)-binding domain"/>
    <property type="match status" value="1"/>
</dbReference>
<dbReference type="PROSITE" id="PS00624">
    <property type="entry name" value="GMC_OXRED_2"/>
    <property type="match status" value="1"/>
</dbReference>
<dbReference type="AlphaFoldDB" id="A0A8W8J3N9"/>
<dbReference type="Proteomes" id="UP000005408">
    <property type="component" value="Unassembled WGS sequence"/>
</dbReference>
<evidence type="ECO:0000256" key="1">
    <source>
        <dbReference type="ARBA" id="ARBA00001974"/>
    </source>
</evidence>
<evidence type="ECO:0000256" key="5">
    <source>
        <dbReference type="PIRSR" id="PIRSR000137-2"/>
    </source>
</evidence>